<feature type="region of interest" description="Disordered" evidence="4">
    <location>
        <begin position="252"/>
        <end position="272"/>
    </location>
</feature>
<dbReference type="PROSITE" id="PS00211">
    <property type="entry name" value="ABC_TRANSPORTER_1"/>
    <property type="match status" value="2"/>
</dbReference>
<dbReference type="GO" id="GO:0016887">
    <property type="term" value="F:ATP hydrolysis activity"/>
    <property type="evidence" value="ECO:0007669"/>
    <property type="project" value="InterPro"/>
</dbReference>
<evidence type="ECO:0000256" key="3">
    <source>
        <dbReference type="ARBA" id="ARBA00022840"/>
    </source>
</evidence>
<dbReference type="PANTHER" id="PTHR19211">
    <property type="entry name" value="ATP-BINDING TRANSPORT PROTEIN-RELATED"/>
    <property type="match status" value="1"/>
</dbReference>
<dbReference type="InterPro" id="IPR003593">
    <property type="entry name" value="AAA+_ATPase"/>
</dbReference>
<dbReference type="PROSITE" id="PS50893">
    <property type="entry name" value="ABC_TRANSPORTER_2"/>
    <property type="match status" value="2"/>
</dbReference>
<feature type="compositionally biased region" description="Basic residues" evidence="4">
    <location>
        <begin position="262"/>
        <end position="272"/>
    </location>
</feature>
<dbReference type="Pfam" id="PF00005">
    <property type="entry name" value="ABC_tran"/>
    <property type="match status" value="2"/>
</dbReference>
<dbReference type="CDD" id="cd03221">
    <property type="entry name" value="ABCF_EF-3"/>
    <property type="match status" value="2"/>
</dbReference>
<dbReference type="FunFam" id="3.40.50.300:FF:001320">
    <property type="entry name" value="Heme ABC transporter ATP-binding protein"/>
    <property type="match status" value="1"/>
</dbReference>
<feature type="compositionally biased region" description="Basic and acidic residues" evidence="4">
    <location>
        <begin position="252"/>
        <end position="261"/>
    </location>
</feature>
<feature type="domain" description="ABC transporter" evidence="5">
    <location>
        <begin position="3"/>
        <end position="236"/>
    </location>
</feature>
<dbReference type="InterPro" id="IPR003439">
    <property type="entry name" value="ABC_transporter-like_ATP-bd"/>
</dbReference>
<comment type="caution">
    <text evidence="6">The sequence shown here is derived from an EMBL/GenBank/DDBJ whole genome shotgun (WGS) entry which is preliminary data.</text>
</comment>
<gene>
    <name evidence="6" type="ORF">GGR21_002870</name>
</gene>
<dbReference type="Gene3D" id="3.40.50.300">
    <property type="entry name" value="P-loop containing nucleotide triphosphate hydrolases"/>
    <property type="match status" value="2"/>
</dbReference>
<protein>
    <submittedName>
        <fullName evidence="6">ATPase subunit of ABC transporter with duplicated ATPase domains</fullName>
    </submittedName>
</protein>
<evidence type="ECO:0000259" key="5">
    <source>
        <dbReference type="PROSITE" id="PS50893"/>
    </source>
</evidence>
<keyword evidence="1" id="KW-0677">Repeat</keyword>
<reference evidence="6 7" key="1">
    <citation type="submission" date="2020-08" db="EMBL/GenBank/DDBJ databases">
        <title>Genomic Encyclopedia of Type Strains, Phase IV (KMG-IV): sequencing the most valuable type-strain genomes for metagenomic binning, comparative biology and taxonomic classification.</title>
        <authorList>
            <person name="Goeker M."/>
        </authorList>
    </citation>
    <scope>NUCLEOTIDE SEQUENCE [LARGE SCALE GENOMIC DNA]</scope>
    <source>
        <strain evidence="6 7">DSM 104969</strain>
    </source>
</reference>
<keyword evidence="3" id="KW-0067">ATP-binding</keyword>
<dbReference type="NCBIfam" id="NF000355">
    <property type="entry name" value="ribo_prot_ABC_F"/>
    <property type="match status" value="1"/>
</dbReference>
<evidence type="ECO:0000256" key="2">
    <source>
        <dbReference type="ARBA" id="ARBA00022741"/>
    </source>
</evidence>
<dbReference type="PANTHER" id="PTHR19211:SF6">
    <property type="entry name" value="BLL7188 PROTEIN"/>
    <property type="match status" value="1"/>
</dbReference>
<evidence type="ECO:0000313" key="6">
    <source>
        <dbReference type="EMBL" id="MBB4036956.1"/>
    </source>
</evidence>
<dbReference type="AlphaFoldDB" id="A0A840CNI0"/>
<proteinExistence type="predicted"/>
<dbReference type="GO" id="GO:0005524">
    <property type="term" value="F:ATP binding"/>
    <property type="evidence" value="ECO:0007669"/>
    <property type="project" value="UniProtKB-KW"/>
</dbReference>
<dbReference type="EMBL" id="JACIEP010000010">
    <property type="protein sequence ID" value="MBB4036956.1"/>
    <property type="molecule type" value="Genomic_DNA"/>
</dbReference>
<evidence type="ECO:0000256" key="4">
    <source>
        <dbReference type="SAM" id="MobiDB-lite"/>
    </source>
</evidence>
<evidence type="ECO:0000313" key="7">
    <source>
        <dbReference type="Proteomes" id="UP000555103"/>
    </source>
</evidence>
<keyword evidence="7" id="KW-1185">Reference proteome</keyword>
<evidence type="ECO:0000256" key="1">
    <source>
        <dbReference type="ARBA" id="ARBA00022737"/>
    </source>
</evidence>
<organism evidence="6 7">
    <name type="scientific">Dysgonomonas hofstadii</name>
    <dbReference type="NCBI Taxonomy" id="637886"/>
    <lineage>
        <taxon>Bacteria</taxon>
        <taxon>Pseudomonadati</taxon>
        <taxon>Bacteroidota</taxon>
        <taxon>Bacteroidia</taxon>
        <taxon>Bacteroidales</taxon>
        <taxon>Dysgonomonadaceae</taxon>
        <taxon>Dysgonomonas</taxon>
    </lineage>
</organism>
<dbReference type="Proteomes" id="UP000555103">
    <property type="component" value="Unassembled WGS sequence"/>
</dbReference>
<dbReference type="InterPro" id="IPR027417">
    <property type="entry name" value="P-loop_NTPase"/>
</dbReference>
<dbReference type="SMART" id="SM00382">
    <property type="entry name" value="AAA"/>
    <property type="match status" value="2"/>
</dbReference>
<dbReference type="InterPro" id="IPR050611">
    <property type="entry name" value="ABCF"/>
</dbReference>
<sequence>MSIIAKELSYIHPDREALFADISFSVEKGSKIALVGNNGVGKSTLLKILAGVSMPSSGEIIMTDTSYYVPQHFGQYGHLTIAQALGIDTKMKALHAILGGDASVDNFTDLDDDWSIEERALTALSLWGLDYLWLSQPMETLSGGEKTRVFLAGIAVHTPQTILMDEPTNHLDFAIREKLYQLIESSGATIIVVSHDRTLLNKLSSIYELRNDEIVYYAGNYGFYKEQKEIEISSLQARLEDKEKELRLARKVARETAERKQKHESRGKKLSMKKGVGKMAMDTLQDKAEKSASKLKGVHDGKMKSISEDILGLQSSIPDLTAMKTDFNTSSLHTGKILVTAKEVNFSYGDKPLWQEPLSFQIKSGDRIAIKGGNGSGKTTLLKLITGDLLPNAGTLEKADFKYIYLDQEYSIINNELTVLGQIEQYATGMQDHEIKTVLNRFLFTYGTWDKPCSKLSGGEKMKLALCCLMVSADTPDMFILDEPTNNIDIQNIGILTATIRDYKGTVLVVSHDGYFVEEIGVESPSNLPGGKAFELTRL</sequence>
<dbReference type="InterPro" id="IPR017871">
    <property type="entry name" value="ABC_transporter-like_CS"/>
</dbReference>
<feature type="domain" description="ABC transporter" evidence="5">
    <location>
        <begin position="339"/>
        <end position="538"/>
    </location>
</feature>
<dbReference type="RefSeq" id="WP_183307838.1">
    <property type="nucleotide sequence ID" value="NZ_JACIEP010000010.1"/>
</dbReference>
<dbReference type="SUPFAM" id="SSF52540">
    <property type="entry name" value="P-loop containing nucleoside triphosphate hydrolases"/>
    <property type="match status" value="2"/>
</dbReference>
<keyword evidence="2" id="KW-0547">Nucleotide-binding</keyword>
<accession>A0A840CNI0</accession>
<name>A0A840CNI0_9BACT</name>